<organism evidence="1 2">
    <name type="scientific">Mucilaginibacter roseus</name>
    <dbReference type="NCBI Taxonomy" id="1528868"/>
    <lineage>
        <taxon>Bacteria</taxon>
        <taxon>Pseudomonadati</taxon>
        <taxon>Bacteroidota</taxon>
        <taxon>Sphingobacteriia</taxon>
        <taxon>Sphingobacteriales</taxon>
        <taxon>Sphingobacteriaceae</taxon>
        <taxon>Mucilaginibacter</taxon>
    </lineage>
</organism>
<protein>
    <recommendedName>
        <fullName evidence="3">DUF4340 domain-containing protein</fullName>
    </recommendedName>
</protein>
<name>A0ABS8U7A9_9SPHI</name>
<evidence type="ECO:0008006" key="3">
    <source>
        <dbReference type="Google" id="ProtNLM"/>
    </source>
</evidence>
<evidence type="ECO:0000313" key="1">
    <source>
        <dbReference type="EMBL" id="MCD8742070.1"/>
    </source>
</evidence>
<reference evidence="1 2" key="1">
    <citation type="submission" date="2021-12" db="EMBL/GenBank/DDBJ databases">
        <title>Mucilaginibacter roseus genome.</title>
        <authorList>
            <person name="Ferreira J.R."/>
            <person name="Newman J.D."/>
        </authorList>
    </citation>
    <scope>NUCLEOTIDE SEQUENCE [LARGE SCALE GENOMIC DNA]</scope>
    <source>
        <strain evidence="1 2">LMG 28454</strain>
    </source>
</reference>
<proteinExistence type="predicted"/>
<gene>
    <name evidence="1" type="ORF">LT679_15760</name>
</gene>
<keyword evidence="2" id="KW-1185">Reference proteome</keyword>
<accession>A0ABS8U7A9</accession>
<evidence type="ECO:0000313" key="2">
    <source>
        <dbReference type="Proteomes" id="UP001199919"/>
    </source>
</evidence>
<dbReference type="Proteomes" id="UP001199919">
    <property type="component" value="Unassembled WGS sequence"/>
</dbReference>
<comment type="caution">
    <text evidence="1">The sequence shown here is derived from an EMBL/GenBank/DDBJ whole genome shotgun (WGS) entry which is preliminary data.</text>
</comment>
<dbReference type="RefSeq" id="WP_232178617.1">
    <property type="nucleotide sequence ID" value="NZ_JAJPWV010000005.1"/>
</dbReference>
<sequence length="172" mass="19597">MHSLKFTGILFAIFLIPFVLRLFGLEPYPAILFPSGPETVKQVNGKTEIETKQLFAKKQNGQWALVEPKAFMYPVSAIQLAKLVSKNMGFKKQKPFPLKGKIGIVNYLYRSQNSSSSAAEEAELRNWIKKRLKRGNYQTSEVKVATYSNIISTTNGNILKKELKDEKYYNLD</sequence>
<dbReference type="EMBL" id="JAJPWV010000005">
    <property type="protein sequence ID" value="MCD8742070.1"/>
    <property type="molecule type" value="Genomic_DNA"/>
</dbReference>